<dbReference type="OrthoDB" id="44608at2759"/>
<keyword evidence="3" id="KW-1185">Reference proteome</keyword>
<dbReference type="AlphaFoldDB" id="A0A9N8DGE1"/>
<dbReference type="Proteomes" id="UP001153069">
    <property type="component" value="Unassembled WGS sequence"/>
</dbReference>
<protein>
    <submittedName>
        <fullName evidence="2">Uncharacterized protein</fullName>
    </submittedName>
</protein>
<gene>
    <name evidence="2" type="ORF">SEMRO_79_G042830.1</name>
</gene>
<evidence type="ECO:0000313" key="2">
    <source>
        <dbReference type="EMBL" id="CAB9500249.1"/>
    </source>
</evidence>
<feature type="compositionally biased region" description="Low complexity" evidence="1">
    <location>
        <begin position="133"/>
        <end position="148"/>
    </location>
</feature>
<sequence>MAESARMELVECEREIQKIKGALRQVGSEDGQNSLQVIWVEKDDADQNQEISLQLSSPVEEAVLNNGGETTFAGVESSMATLTVTLRNKNGGDVLGTSEACDLAPILSLGDTLEPKEEYVIELPVAIVGTATDDSAEDTAVAAEATAETTEEDKPDEKEGEKTTTDEEPKKEEEEKETTEETKKEEEKETPKLIKPLATINLRLVFKPSAKDRKEELYELLNKASVRRSQALERHRGQQQETITKKSASSPGKKPAVKAGFLNKKTKKAPVEESKWQQFYDKYMGPTSMARGLIIPIAKNYVIFFGAVVLAHYKGQELALPAPV</sequence>
<feature type="compositionally biased region" description="Basic and acidic residues" evidence="1">
    <location>
        <begin position="155"/>
        <end position="190"/>
    </location>
</feature>
<feature type="region of interest" description="Disordered" evidence="1">
    <location>
        <begin position="133"/>
        <end position="190"/>
    </location>
</feature>
<reference evidence="2" key="1">
    <citation type="submission" date="2020-06" db="EMBL/GenBank/DDBJ databases">
        <authorList>
            <consortium name="Plant Systems Biology data submission"/>
        </authorList>
    </citation>
    <scope>NUCLEOTIDE SEQUENCE</scope>
    <source>
        <strain evidence="2">D6</strain>
    </source>
</reference>
<evidence type="ECO:0000313" key="3">
    <source>
        <dbReference type="Proteomes" id="UP001153069"/>
    </source>
</evidence>
<comment type="caution">
    <text evidence="2">The sequence shown here is derived from an EMBL/GenBank/DDBJ whole genome shotgun (WGS) entry which is preliminary data.</text>
</comment>
<name>A0A9N8DGE1_9STRA</name>
<organism evidence="2 3">
    <name type="scientific">Seminavis robusta</name>
    <dbReference type="NCBI Taxonomy" id="568900"/>
    <lineage>
        <taxon>Eukaryota</taxon>
        <taxon>Sar</taxon>
        <taxon>Stramenopiles</taxon>
        <taxon>Ochrophyta</taxon>
        <taxon>Bacillariophyta</taxon>
        <taxon>Bacillariophyceae</taxon>
        <taxon>Bacillariophycidae</taxon>
        <taxon>Naviculales</taxon>
        <taxon>Naviculaceae</taxon>
        <taxon>Seminavis</taxon>
    </lineage>
</organism>
<feature type="compositionally biased region" description="Low complexity" evidence="1">
    <location>
        <begin position="245"/>
        <end position="259"/>
    </location>
</feature>
<dbReference type="EMBL" id="CAICTM010000078">
    <property type="protein sequence ID" value="CAB9500249.1"/>
    <property type="molecule type" value="Genomic_DNA"/>
</dbReference>
<evidence type="ECO:0000256" key="1">
    <source>
        <dbReference type="SAM" id="MobiDB-lite"/>
    </source>
</evidence>
<accession>A0A9N8DGE1</accession>
<feature type="region of interest" description="Disordered" evidence="1">
    <location>
        <begin position="232"/>
        <end position="260"/>
    </location>
</feature>
<proteinExistence type="predicted"/>